<dbReference type="OrthoDB" id="2133758at2759"/>
<evidence type="ECO:0000313" key="11">
    <source>
        <dbReference type="EMBL" id="KAB0797308.1"/>
    </source>
</evidence>
<organism evidence="10">
    <name type="scientific">Photinus pyralis</name>
    <name type="common">Common eastern firefly</name>
    <name type="synonym">Lampyris pyralis</name>
    <dbReference type="NCBI Taxonomy" id="7054"/>
    <lineage>
        <taxon>Eukaryota</taxon>
        <taxon>Metazoa</taxon>
        <taxon>Ecdysozoa</taxon>
        <taxon>Arthropoda</taxon>
        <taxon>Hexapoda</taxon>
        <taxon>Insecta</taxon>
        <taxon>Pterygota</taxon>
        <taxon>Neoptera</taxon>
        <taxon>Endopterygota</taxon>
        <taxon>Coleoptera</taxon>
        <taxon>Polyphaga</taxon>
        <taxon>Elateriformia</taxon>
        <taxon>Elateroidea</taxon>
        <taxon>Lampyridae</taxon>
        <taxon>Lampyrinae</taxon>
        <taxon>Photinus</taxon>
    </lineage>
</organism>
<evidence type="ECO:0000313" key="12">
    <source>
        <dbReference type="Proteomes" id="UP000327044"/>
    </source>
</evidence>
<dbReference type="EMBL" id="GEZM01060398">
    <property type="protein sequence ID" value="JAV71009.1"/>
    <property type="molecule type" value="Transcribed_RNA"/>
</dbReference>
<dbReference type="AlphaFoldDB" id="A0A1Y1LBH2"/>
<dbReference type="InParanoid" id="A0A1Y1LBH2"/>
<evidence type="ECO:0000256" key="1">
    <source>
        <dbReference type="ARBA" id="ARBA00004141"/>
    </source>
</evidence>
<dbReference type="EC" id="3.3.2.2" evidence="6"/>
<evidence type="ECO:0000256" key="4">
    <source>
        <dbReference type="ARBA" id="ARBA00022989"/>
    </source>
</evidence>
<accession>A0A1Y1LBH2</accession>
<comment type="catalytic activity">
    <reaction evidence="8">
        <text>a 1-O-(1Z-alkenyl)-sn-glycero-3-phosphocholine + H2O = a 2,3-saturated aldehyde + sn-glycerol 3-phosphocholine</text>
        <dbReference type="Rhea" id="RHEA:22544"/>
        <dbReference type="ChEBI" id="CHEBI:15377"/>
        <dbReference type="ChEBI" id="CHEBI:16870"/>
        <dbReference type="ChEBI" id="CHEBI:73359"/>
        <dbReference type="ChEBI" id="CHEBI:77287"/>
        <dbReference type="EC" id="3.3.2.2"/>
    </reaction>
</comment>
<comment type="similarity">
    <text evidence="2">Belongs to the TMEM86 family.</text>
</comment>
<dbReference type="Proteomes" id="UP000327044">
    <property type="component" value="Unassembled WGS sequence"/>
</dbReference>
<dbReference type="GO" id="GO:0047408">
    <property type="term" value="F:alkenylglycerophosphocholine hydrolase activity"/>
    <property type="evidence" value="ECO:0007669"/>
    <property type="project" value="UniProtKB-EC"/>
</dbReference>
<keyword evidence="5 9" id="KW-0472">Membrane</keyword>
<feature type="transmembrane region" description="Helical" evidence="9">
    <location>
        <begin position="173"/>
        <end position="194"/>
    </location>
</feature>
<evidence type="ECO:0000256" key="2">
    <source>
        <dbReference type="ARBA" id="ARBA00007375"/>
    </source>
</evidence>
<feature type="transmembrane region" description="Helical" evidence="9">
    <location>
        <begin position="12"/>
        <end position="31"/>
    </location>
</feature>
<evidence type="ECO:0000256" key="3">
    <source>
        <dbReference type="ARBA" id="ARBA00022692"/>
    </source>
</evidence>
<proteinExistence type="inferred from homology"/>
<evidence type="ECO:0000256" key="9">
    <source>
        <dbReference type="SAM" id="Phobius"/>
    </source>
</evidence>
<dbReference type="GO" id="GO:0016020">
    <property type="term" value="C:membrane"/>
    <property type="evidence" value="ECO:0007669"/>
    <property type="project" value="UniProtKB-SubCell"/>
</dbReference>
<evidence type="ECO:0000256" key="6">
    <source>
        <dbReference type="ARBA" id="ARBA00035673"/>
    </source>
</evidence>
<feature type="transmembrane region" description="Helical" evidence="9">
    <location>
        <begin position="118"/>
        <end position="135"/>
    </location>
</feature>
<evidence type="ECO:0000256" key="5">
    <source>
        <dbReference type="ARBA" id="ARBA00023136"/>
    </source>
</evidence>
<dbReference type="PANTHER" id="PTHR31885:SF6">
    <property type="entry name" value="GH04784P"/>
    <property type="match status" value="1"/>
</dbReference>
<reference evidence="11 12" key="2">
    <citation type="journal article" date="2018" name="Elife">
        <title>Firefly genomes illuminate parallel origins of bioluminescence in beetles.</title>
        <authorList>
            <person name="Fallon T.R."/>
            <person name="Lower S.E."/>
            <person name="Chang C.H."/>
            <person name="Bessho-Uehara M."/>
            <person name="Martin G.J."/>
            <person name="Bewick A.J."/>
            <person name="Behringer M."/>
            <person name="Debat H.J."/>
            <person name="Wong I."/>
            <person name="Day J.C."/>
            <person name="Suvorov A."/>
            <person name="Silva C.J."/>
            <person name="Stanger-Hall K.F."/>
            <person name="Hall D.W."/>
            <person name="Schmitz R.J."/>
            <person name="Nelson D.R."/>
            <person name="Lewis S.M."/>
            <person name="Shigenobu S."/>
            <person name="Bybee S.M."/>
            <person name="Larracuente A.M."/>
            <person name="Oba Y."/>
            <person name="Weng J.K."/>
        </authorList>
    </citation>
    <scope>NUCLEOTIDE SEQUENCE [LARGE SCALE GENOMIC DNA]</scope>
    <source>
        <strain evidence="11">1611_PpyrPB1</strain>
        <tissue evidence="11">Whole body</tissue>
    </source>
</reference>
<reference evidence="10" key="1">
    <citation type="journal article" date="2016" name="Sci. Rep.">
        <title>Molecular characterization of firefly nuptial gifts: a multi-omics approach sheds light on postcopulatory sexual selection.</title>
        <authorList>
            <person name="Al-Wathiqui N."/>
            <person name="Fallon T.R."/>
            <person name="South A."/>
            <person name="Weng J.K."/>
            <person name="Lewis S.M."/>
        </authorList>
    </citation>
    <scope>NUCLEOTIDE SEQUENCE</scope>
</reference>
<feature type="transmembrane region" description="Helical" evidence="9">
    <location>
        <begin position="93"/>
        <end position="111"/>
    </location>
</feature>
<keyword evidence="4 9" id="KW-1133">Transmembrane helix</keyword>
<keyword evidence="3 9" id="KW-0812">Transmembrane</keyword>
<dbReference type="Pfam" id="PF07947">
    <property type="entry name" value="YhhN"/>
    <property type="match status" value="1"/>
</dbReference>
<evidence type="ECO:0000256" key="8">
    <source>
        <dbReference type="ARBA" id="ARBA00049560"/>
    </source>
</evidence>
<feature type="transmembrane region" description="Helical" evidence="9">
    <location>
        <begin position="37"/>
        <end position="58"/>
    </location>
</feature>
<sequence>MTSVAHMIKGIGPKLVPFFKTLAIYFVVFIPHDQPSVLATILKCLPSIGLIVFVILHTRSTGSDYTFSKNIIAGLLFGCIGDAFLVWPGFFEAGVFSFSIGHLMYIRALGFKPMCPRTGCVFYILGVLGVLFYWLNIQGILILGAPLYAGVIMTMVWRAAARIQTAENNWCRMCTCLGAISFAVSDFCVAYIQFVGKFPYDQLIIMTLYYAGQFGLTLSVLDSTLEESQKLQERVTEHVKID</sequence>
<reference evidence="11" key="3">
    <citation type="submission" date="2019-08" db="EMBL/GenBank/DDBJ databases">
        <authorList>
            <consortium name="Photinus pyralis genome working group"/>
            <person name="Fallon T.R."/>
            <person name="Sander Lower S.E."/>
            <person name="Weng J.-K."/>
        </authorList>
    </citation>
    <scope>NUCLEOTIDE SEQUENCE</scope>
    <source>
        <strain evidence="11">1611_PpyrPB1</strain>
        <tissue evidence="11">Whole body</tissue>
    </source>
</reference>
<feature type="transmembrane region" description="Helical" evidence="9">
    <location>
        <begin position="141"/>
        <end position="161"/>
    </location>
</feature>
<dbReference type="FunCoup" id="A0A1Y1LBH2">
    <property type="interactions" value="90"/>
</dbReference>
<dbReference type="PANTHER" id="PTHR31885">
    <property type="entry name" value="GH04784P"/>
    <property type="match status" value="1"/>
</dbReference>
<protein>
    <recommendedName>
        <fullName evidence="6">lysoplasmalogenase</fullName>
        <ecNumber evidence="6">3.3.2.2</ecNumber>
    </recommendedName>
</protein>
<comment type="catalytic activity">
    <reaction evidence="7">
        <text>a 1-O-(1Z-alkenyl)-sn-glycero-3-phosphoethanolamine + H2O = a 2,3-saturated aldehyde + sn-glycero-3-phosphoethanolamine</text>
        <dbReference type="Rhea" id="RHEA:16905"/>
        <dbReference type="ChEBI" id="CHEBI:15377"/>
        <dbReference type="ChEBI" id="CHEBI:73359"/>
        <dbReference type="ChEBI" id="CHEBI:77288"/>
        <dbReference type="ChEBI" id="CHEBI:143890"/>
        <dbReference type="EC" id="3.3.2.2"/>
    </reaction>
</comment>
<comment type="subcellular location">
    <subcellularLocation>
        <location evidence="1">Membrane</location>
        <topology evidence="1">Multi-pass membrane protein</topology>
    </subcellularLocation>
</comment>
<name>A0A1Y1LBH2_PHOPY</name>
<dbReference type="EMBL" id="VVIM01000006">
    <property type="protein sequence ID" value="KAB0797308.1"/>
    <property type="molecule type" value="Genomic_DNA"/>
</dbReference>
<keyword evidence="12" id="KW-1185">Reference proteome</keyword>
<dbReference type="InterPro" id="IPR012506">
    <property type="entry name" value="TMEM86B-like"/>
</dbReference>
<evidence type="ECO:0000256" key="7">
    <source>
        <dbReference type="ARBA" id="ARBA00049458"/>
    </source>
</evidence>
<gene>
    <name evidence="11" type="ORF">PPYR_08302</name>
</gene>
<evidence type="ECO:0000313" key="10">
    <source>
        <dbReference type="EMBL" id="JAV71009.1"/>
    </source>
</evidence>